<proteinExistence type="predicted"/>
<evidence type="ECO:0000313" key="1">
    <source>
        <dbReference type="EMBL" id="PHN01754.1"/>
    </source>
</evidence>
<dbReference type="EMBL" id="PDUD01000049">
    <property type="protein sequence ID" value="PHN01754.1"/>
    <property type="molecule type" value="Genomic_DNA"/>
</dbReference>
<dbReference type="Proteomes" id="UP000223913">
    <property type="component" value="Unassembled WGS sequence"/>
</dbReference>
<gene>
    <name evidence="1" type="ORF">CRP01_35290</name>
</gene>
<evidence type="ECO:0000313" key="2">
    <source>
        <dbReference type="Proteomes" id="UP000223913"/>
    </source>
</evidence>
<dbReference type="RefSeq" id="WP_099154800.1">
    <property type="nucleotide sequence ID" value="NZ_PDUD01000049.1"/>
</dbReference>
<sequence>MNITFNELRNIKHRLPTGSVGRIAKELNITEQTVRNYFGANKFNEGDLTGKHYQSGPNGGIVNLQDTTILDLALKILREHNATVVS</sequence>
<name>A0A2D0MZQ3_FLAN2</name>
<dbReference type="OrthoDB" id="1121150at2"/>
<protein>
    <submittedName>
        <fullName evidence="1">DNA-binding protein</fullName>
    </submittedName>
</protein>
<comment type="caution">
    <text evidence="1">The sequence shown here is derived from an EMBL/GenBank/DDBJ whole genome shotgun (WGS) entry which is preliminary data.</text>
</comment>
<dbReference type="GO" id="GO:0003677">
    <property type="term" value="F:DNA binding"/>
    <property type="evidence" value="ECO:0007669"/>
    <property type="project" value="UniProtKB-KW"/>
</dbReference>
<accession>A0A2D0MZQ3</accession>
<keyword evidence="2" id="KW-1185">Reference proteome</keyword>
<dbReference type="AlphaFoldDB" id="A0A2D0MZQ3"/>
<organism evidence="1 2">
    <name type="scientific">Flavilitoribacter nigricans (strain ATCC 23147 / DSM 23189 / NBRC 102662 / NCIMB 1420 / SS-2)</name>
    <name type="common">Lewinella nigricans</name>
    <dbReference type="NCBI Taxonomy" id="1122177"/>
    <lineage>
        <taxon>Bacteria</taxon>
        <taxon>Pseudomonadati</taxon>
        <taxon>Bacteroidota</taxon>
        <taxon>Saprospiria</taxon>
        <taxon>Saprospirales</taxon>
        <taxon>Lewinellaceae</taxon>
        <taxon>Flavilitoribacter</taxon>
    </lineage>
</organism>
<keyword evidence="1" id="KW-0238">DNA-binding</keyword>
<reference evidence="1 2" key="1">
    <citation type="submission" date="2017-10" db="EMBL/GenBank/DDBJ databases">
        <title>The draft genome sequence of Lewinella nigricans NBRC 102662.</title>
        <authorList>
            <person name="Wang K."/>
        </authorList>
    </citation>
    <scope>NUCLEOTIDE SEQUENCE [LARGE SCALE GENOMIC DNA]</scope>
    <source>
        <strain evidence="1 2">NBRC 102662</strain>
    </source>
</reference>